<dbReference type="PANTHER" id="PTHR35011">
    <property type="entry name" value="2,3-DIKETO-L-GULONATE TRAP TRANSPORTER SMALL PERMEASE PROTEIN YIAM"/>
    <property type="match status" value="1"/>
</dbReference>
<feature type="transmembrane region" description="Helical" evidence="9">
    <location>
        <begin position="90"/>
        <end position="112"/>
    </location>
</feature>
<evidence type="ECO:0000256" key="6">
    <source>
        <dbReference type="ARBA" id="ARBA00022989"/>
    </source>
</evidence>
<evidence type="ECO:0000313" key="11">
    <source>
        <dbReference type="EMBL" id="MDB6179287.1"/>
    </source>
</evidence>
<feature type="transmembrane region" description="Helical" evidence="9">
    <location>
        <begin position="18"/>
        <end position="41"/>
    </location>
</feature>
<feature type="transmembrane region" description="Helical" evidence="9">
    <location>
        <begin position="53"/>
        <end position="69"/>
    </location>
</feature>
<keyword evidence="2 9" id="KW-0813">Transport</keyword>
<evidence type="ECO:0000256" key="3">
    <source>
        <dbReference type="ARBA" id="ARBA00022475"/>
    </source>
</evidence>
<evidence type="ECO:0000256" key="5">
    <source>
        <dbReference type="ARBA" id="ARBA00022692"/>
    </source>
</evidence>
<keyword evidence="4 9" id="KW-0997">Cell inner membrane</keyword>
<dbReference type="InterPro" id="IPR007387">
    <property type="entry name" value="TRAP_DctQ"/>
</dbReference>
<comment type="similarity">
    <text evidence="8 9">Belongs to the TRAP transporter small permease family.</text>
</comment>
<evidence type="ECO:0000256" key="9">
    <source>
        <dbReference type="RuleBase" id="RU369079"/>
    </source>
</evidence>
<dbReference type="PANTHER" id="PTHR35011:SF2">
    <property type="entry name" value="2,3-DIKETO-L-GULONATE TRAP TRANSPORTER SMALL PERMEASE PROTEIN YIAM"/>
    <property type="match status" value="1"/>
</dbReference>
<comment type="subcellular location">
    <subcellularLocation>
        <location evidence="1 9">Cell inner membrane</location>
        <topology evidence="1 9">Multi-pass membrane protein</topology>
    </subcellularLocation>
</comment>
<comment type="subunit">
    <text evidence="9">The complex comprises the extracytoplasmic solute receptor protein and the two transmembrane proteins.</text>
</comment>
<accession>A0ABT4ZIU7</accession>
<dbReference type="Pfam" id="PF04290">
    <property type="entry name" value="DctQ"/>
    <property type="match status" value="1"/>
</dbReference>
<reference evidence="11" key="1">
    <citation type="submission" date="2022-12" db="EMBL/GenBank/DDBJ databases">
        <title>Paracoccus onchidii sp. nov., isolated from a marine invertebrate from the South China Sea.</title>
        <authorList>
            <person name="Xu S."/>
            <person name="Liu Z."/>
            <person name="Xu Y."/>
        </authorList>
    </citation>
    <scope>NUCLEOTIDE SEQUENCE</scope>
    <source>
        <strain evidence="11">Z330</strain>
    </source>
</reference>
<keyword evidence="6 9" id="KW-1133">Transmembrane helix</keyword>
<keyword evidence="3" id="KW-1003">Cell membrane</keyword>
<comment type="function">
    <text evidence="9">Part of the tripartite ATP-independent periplasmic (TRAP) transport system.</text>
</comment>
<feature type="domain" description="Tripartite ATP-independent periplasmic transporters DctQ component" evidence="10">
    <location>
        <begin position="28"/>
        <end position="158"/>
    </location>
</feature>
<protein>
    <recommendedName>
        <fullName evidence="9">TRAP transporter small permease protein</fullName>
    </recommendedName>
</protein>
<sequence>MIGFLTIFDRIFTRALHALILATSLIVTVALVTLVVCRYVFNYPVAGMHELSMLAALWLYMAGAVLASRNNGHLVVDFLAGSLRSSRAKALHQLVVAALTLIIACFFALWVWKMLAWGMKRPQSIPLLQIPLWVAQLPFALAALSAMAYALRDMVRAALSLTRASKES</sequence>
<dbReference type="EMBL" id="JAQBIE010000030">
    <property type="protein sequence ID" value="MDB6179287.1"/>
    <property type="molecule type" value="Genomic_DNA"/>
</dbReference>
<evidence type="ECO:0000256" key="7">
    <source>
        <dbReference type="ARBA" id="ARBA00023136"/>
    </source>
</evidence>
<evidence type="ECO:0000256" key="4">
    <source>
        <dbReference type="ARBA" id="ARBA00022519"/>
    </source>
</evidence>
<organism evidence="11 12">
    <name type="scientific">Paracoccus onchidii</name>
    <dbReference type="NCBI Taxonomy" id="3017813"/>
    <lineage>
        <taxon>Bacteria</taxon>
        <taxon>Pseudomonadati</taxon>
        <taxon>Pseudomonadota</taxon>
        <taxon>Alphaproteobacteria</taxon>
        <taxon>Rhodobacterales</taxon>
        <taxon>Paracoccaceae</taxon>
        <taxon>Paracoccus</taxon>
    </lineage>
</organism>
<name>A0ABT4ZIU7_9RHOB</name>
<gene>
    <name evidence="11" type="ORF">PAF17_17485</name>
</gene>
<keyword evidence="7 9" id="KW-0472">Membrane</keyword>
<evidence type="ECO:0000259" key="10">
    <source>
        <dbReference type="Pfam" id="PF04290"/>
    </source>
</evidence>
<dbReference type="InterPro" id="IPR055348">
    <property type="entry name" value="DctQ"/>
</dbReference>
<evidence type="ECO:0000256" key="8">
    <source>
        <dbReference type="ARBA" id="ARBA00038436"/>
    </source>
</evidence>
<keyword evidence="12" id="KW-1185">Reference proteome</keyword>
<evidence type="ECO:0000256" key="1">
    <source>
        <dbReference type="ARBA" id="ARBA00004429"/>
    </source>
</evidence>
<dbReference type="RefSeq" id="WP_271890389.1">
    <property type="nucleotide sequence ID" value="NZ_JAQBIE010000030.1"/>
</dbReference>
<dbReference type="Proteomes" id="UP001165641">
    <property type="component" value="Unassembled WGS sequence"/>
</dbReference>
<evidence type="ECO:0000256" key="2">
    <source>
        <dbReference type="ARBA" id="ARBA00022448"/>
    </source>
</evidence>
<keyword evidence="5 9" id="KW-0812">Transmembrane</keyword>
<proteinExistence type="inferred from homology"/>
<comment type="caution">
    <text evidence="11">The sequence shown here is derived from an EMBL/GenBank/DDBJ whole genome shotgun (WGS) entry which is preliminary data.</text>
</comment>
<feature type="transmembrane region" description="Helical" evidence="9">
    <location>
        <begin position="132"/>
        <end position="151"/>
    </location>
</feature>
<evidence type="ECO:0000313" key="12">
    <source>
        <dbReference type="Proteomes" id="UP001165641"/>
    </source>
</evidence>